<dbReference type="Proteomes" id="UP000663193">
    <property type="component" value="Chromosome 20"/>
</dbReference>
<accession>A0A7U2IA65</accession>
<protein>
    <submittedName>
        <fullName evidence="1">Uncharacterized protein</fullName>
    </submittedName>
</protein>
<dbReference type="EMBL" id="CP069042">
    <property type="protein sequence ID" value="QRD06094.1"/>
    <property type="molecule type" value="Genomic_DNA"/>
</dbReference>
<reference evidence="2" key="1">
    <citation type="journal article" date="2021" name="BMC Genomics">
        <title>Chromosome-level genome assembly and manually-curated proteome of model necrotroph Parastagonospora nodorum Sn15 reveals a genome-wide trove of candidate effector homologs, and redundancy of virulence-related functions within an accessory chromosome.</title>
        <authorList>
            <person name="Bertazzoni S."/>
            <person name="Jones D.A.B."/>
            <person name="Phan H.T."/>
            <person name="Tan K.-C."/>
            <person name="Hane J.K."/>
        </authorList>
    </citation>
    <scope>NUCLEOTIDE SEQUENCE [LARGE SCALE GENOMIC DNA]</scope>
    <source>
        <strain evidence="2">SN15 / ATCC MYA-4574 / FGSC 10173)</strain>
    </source>
</reference>
<gene>
    <name evidence="1" type="ORF">JI435_146650</name>
</gene>
<proteinExistence type="predicted"/>
<dbReference type="KEGG" id="pno:SNOG_14665"/>
<dbReference type="RefSeq" id="XP_001804848.1">
    <property type="nucleotide sequence ID" value="XM_001804796.1"/>
</dbReference>
<evidence type="ECO:0000313" key="2">
    <source>
        <dbReference type="Proteomes" id="UP000663193"/>
    </source>
</evidence>
<dbReference type="VEuPathDB" id="FungiDB:JI435_146650"/>
<organism evidence="1 2">
    <name type="scientific">Phaeosphaeria nodorum (strain SN15 / ATCC MYA-4574 / FGSC 10173)</name>
    <name type="common">Glume blotch fungus</name>
    <name type="synonym">Parastagonospora nodorum</name>
    <dbReference type="NCBI Taxonomy" id="321614"/>
    <lineage>
        <taxon>Eukaryota</taxon>
        <taxon>Fungi</taxon>
        <taxon>Dikarya</taxon>
        <taxon>Ascomycota</taxon>
        <taxon>Pezizomycotina</taxon>
        <taxon>Dothideomycetes</taxon>
        <taxon>Pleosporomycetidae</taxon>
        <taxon>Pleosporales</taxon>
        <taxon>Pleosporineae</taxon>
        <taxon>Phaeosphaeriaceae</taxon>
        <taxon>Parastagonospora</taxon>
    </lineage>
</organism>
<name>A0A7U2IA65_PHANO</name>
<sequence>MSLLTKIEQHHDKLLQHCDARNAVIGQTQLRTATCGNSFVDVTIKMSNMLNVQPPLYRMKSMGSVSTNRNACSWLSDCSGKPLLQLSMRCPAAAKKAVLDWHTKKRLVAKRNSTPQQRAKLTTSIGIEQAVLFLHVVIGDLLTLQIPTSVIEINESERIQFSERRITHVHIRANGWYQQTSGGETQAPERIYSRYQNHLHQYSHDSPEVHL</sequence>
<keyword evidence="2" id="KW-1185">Reference proteome</keyword>
<evidence type="ECO:0000313" key="1">
    <source>
        <dbReference type="EMBL" id="QRD06094.1"/>
    </source>
</evidence>
<dbReference type="AlphaFoldDB" id="A0A7U2IA65"/>